<sequence length="51" mass="5911">MNHCQSITFHDVNKAGMKITCLSERCTSYQLRYGQGNKKSRTLEMRSIKES</sequence>
<name>A0A540LPB0_MALBA</name>
<evidence type="ECO:0000313" key="2">
    <source>
        <dbReference type="Proteomes" id="UP000315295"/>
    </source>
</evidence>
<keyword evidence="2" id="KW-1185">Reference proteome</keyword>
<dbReference type="Proteomes" id="UP000315295">
    <property type="component" value="Unassembled WGS sequence"/>
</dbReference>
<dbReference type="EMBL" id="VIEB01000512">
    <property type="protein sequence ID" value="TQD88331.1"/>
    <property type="molecule type" value="Genomic_DNA"/>
</dbReference>
<protein>
    <submittedName>
        <fullName evidence="1">Uncharacterized protein</fullName>
    </submittedName>
</protein>
<gene>
    <name evidence="1" type="ORF">C1H46_026075</name>
</gene>
<organism evidence="1 2">
    <name type="scientific">Malus baccata</name>
    <name type="common">Siberian crab apple</name>
    <name type="synonym">Pyrus baccata</name>
    <dbReference type="NCBI Taxonomy" id="106549"/>
    <lineage>
        <taxon>Eukaryota</taxon>
        <taxon>Viridiplantae</taxon>
        <taxon>Streptophyta</taxon>
        <taxon>Embryophyta</taxon>
        <taxon>Tracheophyta</taxon>
        <taxon>Spermatophyta</taxon>
        <taxon>Magnoliopsida</taxon>
        <taxon>eudicotyledons</taxon>
        <taxon>Gunneridae</taxon>
        <taxon>Pentapetalae</taxon>
        <taxon>rosids</taxon>
        <taxon>fabids</taxon>
        <taxon>Rosales</taxon>
        <taxon>Rosaceae</taxon>
        <taxon>Amygdaloideae</taxon>
        <taxon>Maleae</taxon>
        <taxon>Malus</taxon>
    </lineage>
</organism>
<comment type="caution">
    <text evidence="1">The sequence shown here is derived from an EMBL/GenBank/DDBJ whole genome shotgun (WGS) entry which is preliminary data.</text>
</comment>
<dbReference type="AlphaFoldDB" id="A0A540LPB0"/>
<evidence type="ECO:0000313" key="1">
    <source>
        <dbReference type="EMBL" id="TQD88331.1"/>
    </source>
</evidence>
<reference evidence="1 2" key="1">
    <citation type="journal article" date="2019" name="G3 (Bethesda)">
        <title>Sequencing of a Wild Apple (Malus baccata) Genome Unravels the Differences Between Cultivated and Wild Apple Species Regarding Disease Resistance and Cold Tolerance.</title>
        <authorList>
            <person name="Chen X."/>
        </authorList>
    </citation>
    <scope>NUCLEOTIDE SEQUENCE [LARGE SCALE GENOMIC DNA]</scope>
    <source>
        <strain evidence="2">cv. Shandingzi</strain>
        <tissue evidence="1">Leaves</tissue>
    </source>
</reference>
<proteinExistence type="predicted"/>
<accession>A0A540LPB0</accession>